<comment type="caution">
    <text evidence="2">The sequence shown here is derived from an EMBL/GenBank/DDBJ whole genome shotgun (WGS) entry which is preliminary data.</text>
</comment>
<reference evidence="2 3" key="1">
    <citation type="submission" date="2019-01" db="EMBL/GenBank/DDBJ databases">
        <title>Genomes sequencing and comparative genomics of infectious freshwater microsporidia, Cucumispora dikerogammari and Thelohania contejeani.</title>
        <authorList>
            <person name="Cormier A."/>
            <person name="Giraud I."/>
            <person name="Wattier R."/>
            <person name="Teixeira M."/>
            <person name="Grandjean F."/>
            <person name="Rigaud T."/>
            <person name="Cordaux R."/>
        </authorList>
    </citation>
    <scope>NUCLEOTIDE SEQUENCE [LARGE SCALE GENOMIC DNA]</scope>
    <source>
        <strain evidence="2">T1</strain>
        <tissue evidence="2">Spores</tissue>
    </source>
</reference>
<name>A0ABQ7HVW1_9MICR</name>
<evidence type="ECO:0000313" key="3">
    <source>
        <dbReference type="Proteomes" id="UP001516464"/>
    </source>
</evidence>
<gene>
    <name evidence="2" type="ORF">TCON_2479</name>
</gene>
<organism evidence="2 3">
    <name type="scientific">Astathelohania contejeani</name>
    <dbReference type="NCBI Taxonomy" id="164912"/>
    <lineage>
        <taxon>Eukaryota</taxon>
        <taxon>Fungi</taxon>
        <taxon>Fungi incertae sedis</taxon>
        <taxon>Microsporidia</taxon>
        <taxon>Astathelohaniidae</taxon>
        <taxon>Astathelohania</taxon>
    </lineage>
</organism>
<evidence type="ECO:0008006" key="4">
    <source>
        <dbReference type="Google" id="ProtNLM"/>
    </source>
</evidence>
<dbReference type="InterPro" id="IPR004882">
    <property type="entry name" value="Luc7-rel"/>
</dbReference>
<dbReference type="EMBL" id="SBIQ01000323">
    <property type="protein sequence ID" value="KAF7679725.1"/>
    <property type="molecule type" value="Genomic_DNA"/>
</dbReference>
<evidence type="ECO:0000313" key="2">
    <source>
        <dbReference type="EMBL" id="KAF7679725.1"/>
    </source>
</evidence>
<accession>A0ABQ7HVW1</accession>
<proteinExistence type="inferred from homology"/>
<protein>
    <recommendedName>
        <fullName evidence="4">C2H2-type domain-containing protein</fullName>
    </recommendedName>
</protein>
<dbReference type="Proteomes" id="UP001516464">
    <property type="component" value="Unassembled WGS sequence"/>
</dbReference>
<keyword evidence="3" id="KW-1185">Reference proteome</keyword>
<evidence type="ECO:0000256" key="1">
    <source>
        <dbReference type="ARBA" id="ARBA00005655"/>
    </source>
</evidence>
<comment type="similarity">
    <text evidence="1">Belongs to the Luc7 family.</text>
</comment>
<sequence>MKKTDCLCYEYICGACTKSIFYVEGLTEPCQLIHKDDVVNEYKKDINKIHDFEWAVLKVYNKIIDDIDKKIKCGFYNFNELDEKRNIAIRKNEEKISNLLEENKINQIKHYLELQGKLLNLEMKRKNKFYVCPICSAIYDIDGKCTHPFHEHYKLIRKKRRYLSKKLEGVKLNNPSYLL</sequence>
<dbReference type="Pfam" id="PF03194">
    <property type="entry name" value="LUC7"/>
    <property type="match status" value="1"/>
</dbReference>